<accession>A0A9P7VK43</accession>
<comment type="caution">
    <text evidence="2">The sequence shown here is derived from an EMBL/GenBank/DDBJ whole genome shotgun (WGS) entry which is preliminary data.</text>
</comment>
<proteinExistence type="predicted"/>
<evidence type="ECO:0000256" key="1">
    <source>
        <dbReference type="SAM" id="MobiDB-lite"/>
    </source>
</evidence>
<dbReference type="RefSeq" id="XP_043036088.1">
    <property type="nucleotide sequence ID" value="XM_043179460.1"/>
</dbReference>
<organism evidence="2 3">
    <name type="scientific">Guyanagaster necrorhizus</name>
    <dbReference type="NCBI Taxonomy" id="856835"/>
    <lineage>
        <taxon>Eukaryota</taxon>
        <taxon>Fungi</taxon>
        <taxon>Dikarya</taxon>
        <taxon>Basidiomycota</taxon>
        <taxon>Agaricomycotina</taxon>
        <taxon>Agaricomycetes</taxon>
        <taxon>Agaricomycetidae</taxon>
        <taxon>Agaricales</taxon>
        <taxon>Marasmiineae</taxon>
        <taxon>Physalacriaceae</taxon>
        <taxon>Guyanagaster</taxon>
    </lineage>
</organism>
<keyword evidence="3" id="KW-1185">Reference proteome</keyword>
<feature type="compositionally biased region" description="Polar residues" evidence="1">
    <location>
        <begin position="53"/>
        <end position="62"/>
    </location>
</feature>
<sequence length="73" mass="8227">MLSNTPRLRGKPPTAWTSGCLQSCWACSTEMHTPPDVIRSRERRHPQPGTRPRTISGNDQKQGGRTLCLVYHI</sequence>
<name>A0A9P7VK43_9AGAR</name>
<dbReference type="EMBL" id="MU250550">
    <property type="protein sequence ID" value="KAG7442588.1"/>
    <property type="molecule type" value="Genomic_DNA"/>
</dbReference>
<evidence type="ECO:0000313" key="2">
    <source>
        <dbReference type="EMBL" id="KAG7442588.1"/>
    </source>
</evidence>
<dbReference type="GeneID" id="66101754"/>
<dbReference type="Proteomes" id="UP000812287">
    <property type="component" value="Unassembled WGS sequence"/>
</dbReference>
<feature type="region of interest" description="Disordered" evidence="1">
    <location>
        <begin position="35"/>
        <end position="62"/>
    </location>
</feature>
<protein>
    <submittedName>
        <fullName evidence="2">Uncharacterized protein</fullName>
    </submittedName>
</protein>
<evidence type="ECO:0000313" key="3">
    <source>
        <dbReference type="Proteomes" id="UP000812287"/>
    </source>
</evidence>
<dbReference type="AlphaFoldDB" id="A0A9P7VK43"/>
<gene>
    <name evidence="2" type="ORF">BT62DRAFT_1079189</name>
</gene>
<reference evidence="2" key="1">
    <citation type="submission" date="2020-11" db="EMBL/GenBank/DDBJ databases">
        <title>Adaptations for nitrogen fixation in a non-lichenized fungal sporocarp promotes dispersal by wood-feeding termites.</title>
        <authorList>
            <consortium name="DOE Joint Genome Institute"/>
            <person name="Koch R.A."/>
            <person name="Yoon G."/>
            <person name="Arayal U."/>
            <person name="Lail K."/>
            <person name="Amirebrahimi M."/>
            <person name="Labutti K."/>
            <person name="Lipzen A."/>
            <person name="Riley R."/>
            <person name="Barry K."/>
            <person name="Henrissat B."/>
            <person name="Grigoriev I.V."/>
            <person name="Herr J.R."/>
            <person name="Aime M.C."/>
        </authorList>
    </citation>
    <scope>NUCLEOTIDE SEQUENCE</scope>
    <source>
        <strain evidence="2">MCA 3950</strain>
    </source>
</reference>